<protein>
    <submittedName>
        <fullName evidence="3">Zinc finger CCCH domain-containing protein 17</fullName>
    </submittedName>
</protein>
<dbReference type="EMBL" id="RXIC02000006">
    <property type="protein sequence ID" value="KAB1228235.1"/>
    <property type="molecule type" value="Genomic_DNA"/>
</dbReference>
<evidence type="ECO:0000313" key="3">
    <source>
        <dbReference type="EMBL" id="KAB1228235.1"/>
    </source>
</evidence>
<dbReference type="Proteomes" id="UP000516437">
    <property type="component" value="Chromosome 3"/>
</dbReference>
<reference evidence="3" key="3">
    <citation type="submission" date="2019-09" db="EMBL/GenBank/DDBJ databases">
        <authorList>
            <person name="Gao Z."/>
        </authorList>
    </citation>
    <scope>NUCLEOTIDE SEQUENCE</scope>
    <source>
        <tissue evidence="3">Leaves</tissue>
    </source>
</reference>
<dbReference type="AlphaFoldDB" id="A0A6A1WSC9"/>
<gene>
    <name evidence="2" type="ORF">CJ030_MR3G022806</name>
    <name evidence="3" type="ORF">CJ030_MR7G005005</name>
</gene>
<dbReference type="OrthoDB" id="5395350at2759"/>
<dbReference type="EMBL" id="RXIC02000021">
    <property type="protein sequence ID" value="KAB1219960.1"/>
    <property type="molecule type" value="Genomic_DNA"/>
</dbReference>
<organism evidence="3 4">
    <name type="scientific">Morella rubra</name>
    <name type="common">Chinese bayberry</name>
    <dbReference type="NCBI Taxonomy" id="262757"/>
    <lineage>
        <taxon>Eukaryota</taxon>
        <taxon>Viridiplantae</taxon>
        <taxon>Streptophyta</taxon>
        <taxon>Embryophyta</taxon>
        <taxon>Tracheophyta</taxon>
        <taxon>Spermatophyta</taxon>
        <taxon>Magnoliopsida</taxon>
        <taxon>eudicotyledons</taxon>
        <taxon>Gunneridae</taxon>
        <taxon>Pentapetalae</taxon>
        <taxon>rosids</taxon>
        <taxon>fabids</taxon>
        <taxon>Fagales</taxon>
        <taxon>Myricaceae</taxon>
        <taxon>Morella</taxon>
    </lineage>
</organism>
<reference evidence="3 4" key="2">
    <citation type="journal article" date="2019" name="Plant Biotechnol. J.">
        <title>The red bayberry genome and genetic basis of sex determination.</title>
        <authorList>
            <person name="Jia H.M."/>
            <person name="Jia H.J."/>
            <person name="Cai Q.L."/>
            <person name="Wang Y."/>
            <person name="Zhao H.B."/>
            <person name="Yang W.F."/>
            <person name="Wang G.Y."/>
            <person name="Li Y.H."/>
            <person name="Zhan D.L."/>
            <person name="Shen Y.T."/>
            <person name="Niu Q.F."/>
            <person name="Chang L."/>
            <person name="Qiu J."/>
            <person name="Zhao L."/>
            <person name="Xie H.B."/>
            <person name="Fu W.Y."/>
            <person name="Jin J."/>
            <person name="Li X.W."/>
            <person name="Jiao Y."/>
            <person name="Zhou C.C."/>
            <person name="Tu T."/>
            <person name="Chai C.Y."/>
            <person name="Gao J.L."/>
            <person name="Fan L.J."/>
            <person name="van de Weg E."/>
            <person name="Wang J.Y."/>
            <person name="Gao Z.S."/>
        </authorList>
    </citation>
    <scope>NUCLEOTIDE SEQUENCE [LARGE SCALE GENOMIC DNA]</scope>
    <source>
        <tissue evidence="3">Leaves</tissue>
    </source>
</reference>
<name>A0A6A1WSC9_9ROSI</name>
<evidence type="ECO:0000313" key="2">
    <source>
        <dbReference type="EMBL" id="KAB1219960.1"/>
    </source>
</evidence>
<reference evidence="3" key="1">
    <citation type="submission" date="2018-07" db="EMBL/GenBank/DDBJ databases">
        <authorList>
            <person name="Gao Z.-S."/>
            <person name="Jia H.-M."/>
            <person name="Jia H.-J."/>
            <person name="Cai Q.-L."/>
            <person name="Wang Y."/>
            <person name="Zhao H.-B."/>
        </authorList>
    </citation>
    <scope>NUCLEOTIDE SEQUENCE</scope>
    <source>
        <tissue evidence="3">Leaves</tissue>
    </source>
</reference>
<keyword evidence="4" id="KW-1185">Reference proteome</keyword>
<feature type="compositionally biased region" description="Basic and acidic residues" evidence="1">
    <location>
        <begin position="11"/>
        <end position="33"/>
    </location>
</feature>
<comment type="caution">
    <text evidence="3">The sequence shown here is derived from an EMBL/GenBank/DDBJ whole genome shotgun (WGS) entry which is preliminary data.</text>
</comment>
<dbReference type="GO" id="GO:0003729">
    <property type="term" value="F:mRNA binding"/>
    <property type="evidence" value="ECO:0007669"/>
    <property type="project" value="TreeGrafter"/>
</dbReference>
<dbReference type="PANTHER" id="PTHR15725">
    <property type="entry name" value="ZN-FINGER, C-X8-C-X5-C-X3-H TYPE-CONTAINING"/>
    <property type="match status" value="1"/>
</dbReference>
<dbReference type="PANTHER" id="PTHR15725:SF14">
    <property type="entry name" value="ZINC FINGER CCCH DOMAIN-CONTAINING PROTEIN 11A"/>
    <property type="match status" value="1"/>
</dbReference>
<proteinExistence type="predicted"/>
<sequence>MVRPQIFPQGRLRDRIKGRVQEDHQHEGRNFRGPYTKREIMDDNVDFTRPKSLAELKVVKNVDSRGQQSLGKRKNVEDHQQSEGHLSFEGPKPLSEILKKKRDAKGAAYGSGKLFINKEEDNQREINESLLARSGSSAVADAQIIEEEADSHLLANKEESKYTAAVAVGTVIKKKLKLLEEVDEGEYNVEGAENADLEEEYLDDEDGDDFAMEIGVMLS</sequence>
<evidence type="ECO:0000256" key="1">
    <source>
        <dbReference type="SAM" id="MobiDB-lite"/>
    </source>
</evidence>
<feature type="region of interest" description="Disordered" evidence="1">
    <location>
        <begin position="63"/>
        <end position="93"/>
    </location>
</feature>
<evidence type="ECO:0000313" key="4">
    <source>
        <dbReference type="Proteomes" id="UP000516437"/>
    </source>
</evidence>
<accession>A0A6A1WSC9</accession>
<feature type="region of interest" description="Disordered" evidence="1">
    <location>
        <begin position="1"/>
        <end position="33"/>
    </location>
</feature>